<feature type="transmembrane region" description="Helical" evidence="1">
    <location>
        <begin position="35"/>
        <end position="53"/>
    </location>
</feature>
<protein>
    <recommendedName>
        <fullName evidence="4">Mid2-like cell wall stress sensor domain protein</fullName>
    </recommendedName>
</protein>
<evidence type="ECO:0008006" key="4">
    <source>
        <dbReference type="Google" id="ProtNLM"/>
    </source>
</evidence>
<evidence type="ECO:0000313" key="3">
    <source>
        <dbReference type="Proteomes" id="UP001436297"/>
    </source>
</evidence>
<keyword evidence="1" id="KW-0472">Membrane</keyword>
<evidence type="ECO:0000256" key="1">
    <source>
        <dbReference type="SAM" id="Phobius"/>
    </source>
</evidence>
<dbReference type="RefSeq" id="WP_251517766.1">
    <property type="nucleotide sequence ID" value="NZ_CP128355.1"/>
</dbReference>
<sequence>MKVLAITLGILVILAWVFVFFIYRQGKESTPQSQSVMLVACLLSILLTILQFFD</sequence>
<keyword evidence="3" id="KW-1185">Reference proteome</keyword>
<proteinExistence type="predicted"/>
<evidence type="ECO:0000313" key="2">
    <source>
        <dbReference type="EMBL" id="XAF70777.1"/>
    </source>
</evidence>
<dbReference type="EMBL" id="CP128355">
    <property type="protein sequence ID" value="XAF70777.1"/>
    <property type="molecule type" value="Genomic_DNA"/>
</dbReference>
<name>A0ABZ3ED68_9STAP</name>
<organism evidence="2 3">
    <name type="scientific">Staphylococcus hsinchuensis</name>
    <dbReference type="NCBI Taxonomy" id="3051183"/>
    <lineage>
        <taxon>Bacteria</taxon>
        <taxon>Bacillati</taxon>
        <taxon>Bacillota</taxon>
        <taxon>Bacilli</taxon>
        <taxon>Bacillales</taxon>
        <taxon>Staphylococcaceae</taxon>
        <taxon>Staphylococcus</taxon>
    </lineage>
</organism>
<reference evidence="2 3" key="1">
    <citation type="journal article" date="2024" name="Pathogens">
        <title>Staphylococcus hsinchuensis sp. nov., Isolated from Soymilk.</title>
        <authorList>
            <person name="Wang Y.T."/>
            <person name="Lin Y.C."/>
            <person name="Hsieh Y.H."/>
            <person name="Lin Y.T."/>
            <person name="Hamada M."/>
            <person name="Chen C.C."/>
            <person name="Liou J.S."/>
            <person name="Lee A.Y."/>
            <person name="Zhang W.L."/>
            <person name="Chen Y.T."/>
            <person name="Huang C.H."/>
        </authorList>
    </citation>
    <scope>NUCLEOTIDE SEQUENCE [LARGE SCALE GENOMIC DNA]</scope>
    <source>
        <strain evidence="2 3">H164</strain>
    </source>
</reference>
<keyword evidence="1" id="KW-1133">Transmembrane helix</keyword>
<gene>
    <name evidence="2" type="ORF">QQM35_01270</name>
</gene>
<accession>A0ABZ3ED68</accession>
<dbReference type="Proteomes" id="UP001436297">
    <property type="component" value="Chromosome"/>
</dbReference>
<keyword evidence="1" id="KW-0812">Transmembrane</keyword>
<feature type="transmembrane region" description="Helical" evidence="1">
    <location>
        <begin position="6"/>
        <end position="23"/>
    </location>
</feature>